<reference evidence="1 2" key="1">
    <citation type="journal article" date="2021" name="Sci. Rep.">
        <title>Phenotypic and genomic hallmarks of a novel, potentially pathogenic rapidly growing Mycobacterium species related to the Mycobacterium fortuitum complex.</title>
        <authorList>
            <person name="Gharbi R."/>
            <person name="Khanna V."/>
            <person name="Frigui W."/>
            <person name="Mhenni B."/>
            <person name="Brosch R."/>
            <person name="Mardassi H."/>
        </authorList>
    </citation>
    <scope>NUCLEOTIDE SEQUENCE [LARGE SCALE GENOMIC DNA]</scope>
    <source>
        <strain evidence="1 2">TNTM28</strain>
    </source>
</reference>
<dbReference type="Proteomes" id="UP000812982">
    <property type="component" value="Unassembled WGS sequence"/>
</dbReference>
<evidence type="ECO:0000313" key="2">
    <source>
        <dbReference type="Proteomes" id="UP000812982"/>
    </source>
</evidence>
<dbReference type="RefSeq" id="WP_217155597.1">
    <property type="nucleotide sequence ID" value="NZ_VOMB01000010.1"/>
</dbReference>
<keyword evidence="2" id="KW-1185">Reference proteome</keyword>
<evidence type="ECO:0008006" key="3">
    <source>
        <dbReference type="Google" id="ProtNLM"/>
    </source>
</evidence>
<organism evidence="1 2">
    <name type="scientific">[Mycobacterium] fortunisiensis</name>
    <dbReference type="NCBI Taxonomy" id="2600579"/>
    <lineage>
        <taxon>Bacteria</taxon>
        <taxon>Bacillati</taxon>
        <taxon>Actinomycetota</taxon>
        <taxon>Actinomycetes</taxon>
        <taxon>Mycobacteriales</taxon>
        <taxon>Mycobacteriaceae</taxon>
        <taxon>Mycolicibacterium</taxon>
    </lineage>
</organism>
<accession>A0ABS6KIX4</accession>
<protein>
    <recommendedName>
        <fullName evidence="3">HTH marR-type domain-containing protein</fullName>
    </recommendedName>
</protein>
<name>A0ABS6KIX4_9MYCO</name>
<comment type="caution">
    <text evidence="1">The sequence shown here is derived from an EMBL/GenBank/DDBJ whole genome shotgun (WGS) entry which is preliminary data.</text>
</comment>
<dbReference type="EMBL" id="VOMB01000010">
    <property type="protein sequence ID" value="MBU9763557.1"/>
    <property type="molecule type" value="Genomic_DNA"/>
</dbReference>
<gene>
    <name evidence="1" type="ORF">FR943_06840</name>
</gene>
<evidence type="ECO:0000313" key="1">
    <source>
        <dbReference type="EMBL" id="MBU9763557.1"/>
    </source>
</evidence>
<sequence>MLILSADDAVALVDAPRSSVFDAIGRLRGAGVLRGLTDRKRDQIWGAGFVLDELEDLGLRIAAAVRG</sequence>
<proteinExistence type="predicted"/>